<geneLocation type="plasmid" evidence="3">
    <name>pdfi3</name>
</geneLocation>
<dbReference type="EMBL" id="CP021084">
    <property type="protein sequence ID" value="ASN83337.1"/>
    <property type="molecule type" value="Genomic_DNA"/>
</dbReference>
<gene>
    <name evidence="2" type="ORF">DFI_19255</name>
</gene>
<name>A0A221T337_9DEIO</name>
<sequence>MTPDLSVPFRRRAEFGSAGSLYVGLQPPTQSLRSPLVARDQAAPAQPRHTTRPHMLAVGDHDLDLHGALLTPQVLYALARGEQVLAFGHASAQLSARLALAGVTGHRAAVACLTRHAAVHAAPLLADHPDLSLLLIGSAADQPGLDLFAHRILRSWDEADLIEVLSPSPSASRQTAGVNAHILERWLASRTTRRGVHVRPALVHVDLPGSRLIPARDVLDASERERAQVVLHVPLWSHLEDTVGAPGIQRLTAQVGSVVSARHTPWRQSPGLNSRSSDPAGTPAGPYALLVTVDGGEETVHLPPPELPSFPADAQHAAWLTTPELFQLMKQQDGLR</sequence>
<reference evidence="2 3" key="1">
    <citation type="submission" date="2017-05" db="EMBL/GenBank/DDBJ databases">
        <title>The complete genome sequence of Deinococcus ficus isolated from the rhizosphere of the Ficus religiosa L. in Taiwan.</title>
        <authorList>
            <person name="Wu K.-M."/>
            <person name="Liao T.-L."/>
            <person name="Liu Y.-M."/>
            <person name="Young C.-C."/>
            <person name="Tsai S.-F."/>
        </authorList>
    </citation>
    <scope>NUCLEOTIDE SEQUENCE [LARGE SCALE GENOMIC DNA]</scope>
    <source>
        <strain evidence="2 3">CC-FR2-10</strain>
        <plasmid evidence="3">pdfi3</plasmid>
    </source>
</reference>
<accession>A0A221T337</accession>
<evidence type="ECO:0000256" key="1">
    <source>
        <dbReference type="SAM" id="MobiDB-lite"/>
    </source>
</evidence>
<proteinExistence type="predicted"/>
<keyword evidence="2" id="KW-0614">Plasmid</keyword>
<dbReference type="KEGG" id="dfc:DFI_19255"/>
<feature type="region of interest" description="Disordered" evidence="1">
    <location>
        <begin position="264"/>
        <end position="286"/>
    </location>
</feature>
<dbReference type="Proteomes" id="UP000259030">
    <property type="component" value="Plasmid pDFI3"/>
</dbReference>
<dbReference type="RefSeq" id="WP_027462776.1">
    <property type="nucleotide sequence ID" value="NZ_CP021084.1"/>
</dbReference>
<evidence type="ECO:0000313" key="2">
    <source>
        <dbReference type="EMBL" id="ASN83337.1"/>
    </source>
</evidence>
<evidence type="ECO:0000313" key="3">
    <source>
        <dbReference type="Proteomes" id="UP000259030"/>
    </source>
</evidence>
<feature type="compositionally biased region" description="Polar residues" evidence="1">
    <location>
        <begin position="266"/>
        <end position="279"/>
    </location>
</feature>
<keyword evidence="3" id="KW-1185">Reference proteome</keyword>
<organism evidence="2 3">
    <name type="scientific">Deinococcus ficus</name>
    <dbReference type="NCBI Taxonomy" id="317577"/>
    <lineage>
        <taxon>Bacteria</taxon>
        <taxon>Thermotogati</taxon>
        <taxon>Deinococcota</taxon>
        <taxon>Deinococci</taxon>
        <taxon>Deinococcales</taxon>
        <taxon>Deinococcaceae</taxon>
        <taxon>Deinococcus</taxon>
    </lineage>
</organism>
<dbReference type="AlphaFoldDB" id="A0A221T337"/>
<protein>
    <submittedName>
        <fullName evidence="2">Uncharacterized protein</fullName>
    </submittedName>
</protein>